<protein>
    <recommendedName>
        <fullName evidence="4">Lipoprotein</fullName>
    </recommendedName>
</protein>
<sequence length="115" mass="12432">MIGRRKIATVSGLLGALAVIYGGATQAYADEPSGECTLNGQGDIICVKKSEVVHKDKDGKHVIKQKQNCETIERPRFVFSDGHLLNGGATKVGPEVECSNKAELPKGYKLPEFKF</sequence>
<keyword evidence="3" id="KW-1185">Reference proteome</keyword>
<comment type="caution">
    <text evidence="2">The sequence shown here is derived from an EMBL/GenBank/DDBJ whole genome shotgun (WGS) entry which is preliminary data.</text>
</comment>
<keyword evidence="1" id="KW-0732">Signal</keyword>
<evidence type="ECO:0000256" key="1">
    <source>
        <dbReference type="SAM" id="SignalP"/>
    </source>
</evidence>
<dbReference type="EMBL" id="BJND01000037">
    <property type="protein sequence ID" value="GEC07245.1"/>
    <property type="molecule type" value="Genomic_DNA"/>
</dbReference>
<reference evidence="2 3" key="1">
    <citation type="submission" date="2019-06" db="EMBL/GenBank/DDBJ databases">
        <title>Whole genome shotgun sequence of Streptomyces spinoverrucosus NBRC 14228.</title>
        <authorList>
            <person name="Hosoyama A."/>
            <person name="Uohara A."/>
            <person name="Ohji S."/>
            <person name="Ichikawa N."/>
        </authorList>
    </citation>
    <scope>NUCLEOTIDE SEQUENCE [LARGE SCALE GENOMIC DNA]</scope>
    <source>
        <strain evidence="2 3">NBRC 14228</strain>
    </source>
</reference>
<feature type="signal peptide" evidence="1">
    <location>
        <begin position="1"/>
        <end position="29"/>
    </location>
</feature>
<dbReference type="AlphaFoldDB" id="A0A4Y3VM79"/>
<gene>
    <name evidence="2" type="ORF">SSP24_49000</name>
</gene>
<evidence type="ECO:0000313" key="3">
    <source>
        <dbReference type="Proteomes" id="UP000317881"/>
    </source>
</evidence>
<name>A0A4Y3VM79_9ACTN</name>
<evidence type="ECO:0008006" key="4">
    <source>
        <dbReference type="Google" id="ProtNLM"/>
    </source>
</evidence>
<organism evidence="2 3">
    <name type="scientific">Streptomyces spinoverrucosus</name>
    <dbReference type="NCBI Taxonomy" id="284043"/>
    <lineage>
        <taxon>Bacteria</taxon>
        <taxon>Bacillati</taxon>
        <taxon>Actinomycetota</taxon>
        <taxon>Actinomycetes</taxon>
        <taxon>Kitasatosporales</taxon>
        <taxon>Streptomycetaceae</taxon>
        <taxon>Streptomyces</taxon>
    </lineage>
</organism>
<evidence type="ECO:0000313" key="2">
    <source>
        <dbReference type="EMBL" id="GEC07245.1"/>
    </source>
</evidence>
<accession>A0A4Y3VM79</accession>
<dbReference type="Proteomes" id="UP000317881">
    <property type="component" value="Unassembled WGS sequence"/>
</dbReference>
<proteinExistence type="predicted"/>
<feature type="chain" id="PRO_5021461166" description="Lipoprotein" evidence="1">
    <location>
        <begin position="30"/>
        <end position="115"/>
    </location>
</feature>